<protein>
    <submittedName>
        <fullName evidence="5">RPAP1-like protein</fullName>
    </submittedName>
</protein>
<feature type="compositionally biased region" description="Basic and acidic residues" evidence="2">
    <location>
        <begin position="9"/>
        <end position="22"/>
    </location>
</feature>
<feature type="region of interest" description="Disordered" evidence="2">
    <location>
        <begin position="1"/>
        <end position="155"/>
    </location>
</feature>
<evidence type="ECO:0000313" key="6">
    <source>
        <dbReference type="Proteomes" id="UP000799766"/>
    </source>
</evidence>
<feature type="compositionally biased region" description="Pro residues" evidence="2">
    <location>
        <begin position="53"/>
        <end position="62"/>
    </location>
</feature>
<sequence>MAFVQGERVNIDLDDRDNHDEVDATPPARPSALSLAFVADVTERAPPTETPAAPAPKPPPTGFPAHKKRVARTSAFKQQRAARRHGGDGGTAGDDASGAPPPKAAAAAAAAPRATPVGGALRVNGAGEQDDFEEMERRRIADENRQRIAEMSPEDIERERRELFAGLPASLVEKLLRRANISDGADGQEESLGGQLPPEPSSGTNGQGSSDKPVKEKKKVAFADEEPPVSLDRTETPSSSEADAGTASTRPAKRADEAMTNPDDNIPLDDSDPVVPAPSSIHFPRPPQPPPLDPSSPNFLADLHSKYFPSLPHDPSQLSWMAPLPTPDSPADLQSSYHPSQRAVAPAALRFGFGGELLAPRTARRVPAHLGLHHHADAPEAAGYTVAELARLARSAVPAQRCVAFQTLGRVLFRLGRGEFGREVDDAGEELGEGEPGKAMCRGLWEEVERERVIDTLVEEAGKSKGHLSARTYAQEALWNWRRGGGRKRKAV</sequence>
<proteinExistence type="inferred from homology"/>
<feature type="compositionally biased region" description="Polar residues" evidence="2">
    <location>
        <begin position="201"/>
        <end position="210"/>
    </location>
</feature>
<comment type="similarity">
    <text evidence="1">Belongs to the RPAP1 family.</text>
</comment>
<feature type="compositionally biased region" description="Pro residues" evidence="2">
    <location>
        <begin position="284"/>
        <end position="294"/>
    </location>
</feature>
<dbReference type="Pfam" id="PF08620">
    <property type="entry name" value="RPAP1_C"/>
    <property type="match status" value="1"/>
</dbReference>
<dbReference type="PANTHER" id="PTHR21483">
    <property type="entry name" value="RNA POLYMERASE II-ASSOCIATED PROTEIN 1"/>
    <property type="match status" value="1"/>
</dbReference>
<evidence type="ECO:0000256" key="2">
    <source>
        <dbReference type="SAM" id="MobiDB-lite"/>
    </source>
</evidence>
<evidence type="ECO:0000256" key="1">
    <source>
        <dbReference type="ARBA" id="ARBA00009953"/>
    </source>
</evidence>
<dbReference type="EMBL" id="MU001675">
    <property type="protein sequence ID" value="KAF2459648.1"/>
    <property type="molecule type" value="Genomic_DNA"/>
</dbReference>
<dbReference type="InterPro" id="IPR039913">
    <property type="entry name" value="RPAP1/Rba50"/>
</dbReference>
<feature type="compositionally biased region" description="Low complexity" evidence="2">
    <location>
        <begin position="93"/>
        <end position="120"/>
    </location>
</feature>
<accession>A0A6A6P754</accession>
<dbReference type="InterPro" id="IPR013930">
    <property type="entry name" value="RPAP1_N"/>
</dbReference>
<dbReference type="InterPro" id="IPR013929">
    <property type="entry name" value="RPAP1_C"/>
</dbReference>
<name>A0A6A6P754_9PEZI</name>
<gene>
    <name evidence="5" type="ORF">BDY21DRAFT_370340</name>
</gene>
<dbReference type="Pfam" id="PF08621">
    <property type="entry name" value="RPAP1_N"/>
    <property type="match status" value="1"/>
</dbReference>
<reference evidence="5" key="1">
    <citation type="journal article" date="2020" name="Stud. Mycol.">
        <title>101 Dothideomycetes genomes: a test case for predicting lifestyles and emergence of pathogens.</title>
        <authorList>
            <person name="Haridas S."/>
            <person name="Albert R."/>
            <person name="Binder M."/>
            <person name="Bloem J."/>
            <person name="Labutti K."/>
            <person name="Salamov A."/>
            <person name="Andreopoulos B."/>
            <person name="Baker S."/>
            <person name="Barry K."/>
            <person name="Bills G."/>
            <person name="Bluhm B."/>
            <person name="Cannon C."/>
            <person name="Castanera R."/>
            <person name="Culley D."/>
            <person name="Daum C."/>
            <person name="Ezra D."/>
            <person name="Gonzalez J."/>
            <person name="Henrissat B."/>
            <person name="Kuo A."/>
            <person name="Liang C."/>
            <person name="Lipzen A."/>
            <person name="Lutzoni F."/>
            <person name="Magnuson J."/>
            <person name="Mondo S."/>
            <person name="Nolan M."/>
            <person name="Ohm R."/>
            <person name="Pangilinan J."/>
            <person name="Park H.-J."/>
            <person name="Ramirez L."/>
            <person name="Alfaro M."/>
            <person name="Sun H."/>
            <person name="Tritt A."/>
            <person name="Yoshinaga Y."/>
            <person name="Zwiers L.-H."/>
            <person name="Turgeon B."/>
            <person name="Goodwin S."/>
            <person name="Spatafora J."/>
            <person name="Crous P."/>
            <person name="Grigoriev I."/>
        </authorList>
    </citation>
    <scope>NUCLEOTIDE SEQUENCE</scope>
    <source>
        <strain evidence="5">ATCC 16933</strain>
    </source>
</reference>
<evidence type="ECO:0000259" key="4">
    <source>
        <dbReference type="Pfam" id="PF08621"/>
    </source>
</evidence>
<feature type="domain" description="RPAP1 C-terminal" evidence="3">
    <location>
        <begin position="349"/>
        <end position="415"/>
    </location>
</feature>
<keyword evidence="6" id="KW-1185">Reference proteome</keyword>
<feature type="domain" description="RPAP1 N-terminal" evidence="4">
    <location>
        <begin position="138"/>
        <end position="181"/>
    </location>
</feature>
<dbReference type="Proteomes" id="UP000799766">
    <property type="component" value="Unassembled WGS sequence"/>
</dbReference>
<evidence type="ECO:0000313" key="5">
    <source>
        <dbReference type="EMBL" id="KAF2459648.1"/>
    </source>
</evidence>
<dbReference type="AlphaFoldDB" id="A0A6A6P754"/>
<dbReference type="PANTHER" id="PTHR21483:SF18">
    <property type="entry name" value="RNA POLYMERASE II-ASSOCIATED PROTEIN 1"/>
    <property type="match status" value="1"/>
</dbReference>
<dbReference type="OrthoDB" id="348201at2759"/>
<dbReference type="GO" id="GO:0006366">
    <property type="term" value="P:transcription by RNA polymerase II"/>
    <property type="evidence" value="ECO:0007669"/>
    <property type="project" value="InterPro"/>
</dbReference>
<evidence type="ECO:0000259" key="3">
    <source>
        <dbReference type="Pfam" id="PF08620"/>
    </source>
</evidence>
<feature type="region of interest" description="Disordered" evidence="2">
    <location>
        <begin position="182"/>
        <end position="300"/>
    </location>
</feature>
<feature type="compositionally biased region" description="Polar residues" evidence="2">
    <location>
        <begin position="236"/>
        <end position="249"/>
    </location>
</feature>
<feature type="compositionally biased region" description="Basic and acidic residues" evidence="2">
    <location>
        <begin position="135"/>
        <end position="148"/>
    </location>
</feature>
<organism evidence="5 6">
    <name type="scientific">Lineolata rhizophorae</name>
    <dbReference type="NCBI Taxonomy" id="578093"/>
    <lineage>
        <taxon>Eukaryota</taxon>
        <taxon>Fungi</taxon>
        <taxon>Dikarya</taxon>
        <taxon>Ascomycota</taxon>
        <taxon>Pezizomycotina</taxon>
        <taxon>Dothideomycetes</taxon>
        <taxon>Dothideomycetes incertae sedis</taxon>
        <taxon>Lineolatales</taxon>
        <taxon>Lineolataceae</taxon>
        <taxon>Lineolata</taxon>
    </lineage>
</organism>